<proteinExistence type="predicted"/>
<evidence type="ECO:0000259" key="1">
    <source>
        <dbReference type="PROSITE" id="PS51072"/>
    </source>
</evidence>
<keyword evidence="3" id="KW-1185">Reference proteome</keyword>
<evidence type="ECO:0000313" key="2">
    <source>
        <dbReference type="EMBL" id="EJK76289.1"/>
    </source>
</evidence>
<evidence type="ECO:0000313" key="3">
    <source>
        <dbReference type="Proteomes" id="UP000266841"/>
    </source>
</evidence>
<dbReference type="AlphaFoldDB" id="K0TGZ7"/>
<organism evidence="2 3">
    <name type="scientific">Thalassiosira oceanica</name>
    <name type="common">Marine diatom</name>
    <dbReference type="NCBI Taxonomy" id="159749"/>
    <lineage>
        <taxon>Eukaryota</taxon>
        <taxon>Sar</taxon>
        <taxon>Stramenopiles</taxon>
        <taxon>Ochrophyta</taxon>
        <taxon>Bacillariophyta</taxon>
        <taxon>Coscinodiscophyceae</taxon>
        <taxon>Thalassiosirophycidae</taxon>
        <taxon>Thalassiosirales</taxon>
        <taxon>Thalassiosiraceae</taxon>
        <taxon>Thalassiosira</taxon>
    </lineage>
</organism>
<reference evidence="2 3" key="1">
    <citation type="journal article" date="2012" name="Genome Biol.">
        <title>Genome and low-iron response of an oceanic diatom adapted to chronic iron limitation.</title>
        <authorList>
            <person name="Lommer M."/>
            <person name="Specht M."/>
            <person name="Roy A.S."/>
            <person name="Kraemer L."/>
            <person name="Andreson R."/>
            <person name="Gutowska M.A."/>
            <person name="Wolf J."/>
            <person name="Bergner S.V."/>
            <person name="Schilhabel M.B."/>
            <person name="Klostermeier U.C."/>
            <person name="Beiko R.G."/>
            <person name="Rosenstiel P."/>
            <person name="Hippler M."/>
            <person name="Laroche J."/>
        </authorList>
    </citation>
    <scope>NUCLEOTIDE SEQUENCE [LARGE SCALE GENOMIC DNA]</scope>
    <source>
        <strain evidence="2 3">CCMP1005</strain>
    </source>
</reference>
<dbReference type="EMBL" id="AGNL01002355">
    <property type="protein sequence ID" value="EJK76289.1"/>
    <property type="molecule type" value="Genomic_DNA"/>
</dbReference>
<dbReference type="SUPFAM" id="SSF49447">
    <property type="entry name" value="Second domain of Mu2 adaptin subunit (ap50) of ap2 adaptor"/>
    <property type="match status" value="1"/>
</dbReference>
<dbReference type="OrthoDB" id="38376at2759"/>
<protein>
    <recommendedName>
        <fullName evidence="1">MHD domain-containing protein</fullName>
    </recommendedName>
</protein>
<dbReference type="InterPro" id="IPR028565">
    <property type="entry name" value="MHD"/>
</dbReference>
<dbReference type="PROSITE" id="PS51072">
    <property type="entry name" value="MHD"/>
    <property type="match status" value="1"/>
</dbReference>
<comment type="caution">
    <text evidence="2">The sequence shown here is derived from an EMBL/GenBank/DDBJ whole genome shotgun (WGS) entry which is preliminary data.</text>
</comment>
<accession>K0TGZ7</accession>
<dbReference type="Gene3D" id="2.60.40.1170">
    <property type="entry name" value="Mu homology domain, subdomain B"/>
    <property type="match status" value="2"/>
</dbReference>
<sequence length="343" mass="37756">MKRPLTRPFDEQRSGSAAAVAQCGRSIPAQSISMAKAYIWAGAEKGGDRNDATMMEETPQEFDPFSLFVEETHAKREALPPRLDVRLHIHEEVSSKAVDDPGAGSLSQLYVDGKVTAQVDCSSNGNTPFMLRLTGPMASLASFQAKRHCSPLTDEEHLEGSRMHRIEIPNSENKACEILSYTLNVRTQDMPILVQTKSVLRMNSARISAQIRSNLSNTGDLSEFTITMAIPTTYDGETVKISRGSNGTWDATKRIITWRIGGLKHGESCLVTAEAGLSASMKDAMSEDPDVKMAEKHLRCPVLVRCTSEVDQISDMAVSVLEDIPAHLVENLTRSYRLLHRVP</sequence>
<dbReference type="Proteomes" id="UP000266841">
    <property type="component" value="Unassembled WGS sequence"/>
</dbReference>
<dbReference type="eggNOG" id="ENOG502SVSV">
    <property type="taxonomic scope" value="Eukaryota"/>
</dbReference>
<name>K0TGZ7_THAOC</name>
<feature type="domain" description="MHD" evidence="1">
    <location>
        <begin position="82"/>
        <end position="341"/>
    </location>
</feature>
<gene>
    <name evidence="2" type="ORF">THAOC_01959</name>
</gene>
<dbReference type="OMA" id="SENKACE"/>
<dbReference type="InterPro" id="IPR036168">
    <property type="entry name" value="AP2_Mu_C_sf"/>
</dbReference>